<evidence type="ECO:0000313" key="2">
    <source>
        <dbReference type="Proteomes" id="UP000543836"/>
    </source>
</evidence>
<dbReference type="Proteomes" id="UP000543836">
    <property type="component" value="Unassembled WGS sequence"/>
</dbReference>
<keyword evidence="2" id="KW-1185">Reference proteome</keyword>
<protein>
    <submittedName>
        <fullName evidence="1">Uncharacterized protein</fullName>
    </submittedName>
</protein>
<comment type="caution">
    <text evidence="1">The sequence shown here is derived from an EMBL/GenBank/DDBJ whole genome shotgun (WGS) entry which is preliminary data.</text>
</comment>
<evidence type="ECO:0000313" key="1">
    <source>
        <dbReference type="EMBL" id="MBB4570849.1"/>
    </source>
</evidence>
<dbReference type="RefSeq" id="WP_028754083.1">
    <property type="nucleotide sequence ID" value="NZ_JACIIG010000017.1"/>
</dbReference>
<sequence length="423" mass="47467">MAGHYATTDDSILSVMLCETTSLHLIFQDEPSSTDFVQQHAMIYVAAIVIPEVLGYVSISQSSIFERDGSSRPESRLNPGGRLVLGTFATSRQQIQNTAWLSSVLPGFMTPEALYVPNESPRVVREPIWVRYDLNDHRYWTEGWQAIVTMRSATKGDGKLQVSAFPEFPFDDFIRQYDNPWLMRAMISVQSRMMSARRLGELADEVIVQSNRNSDIAAAFCVKAYLILGQHGPWLTVNALIDSFAPRMVVDSQSTDVDIRWAVSLLYVKALLEQKYGHRDKARRTFEECARSPFLRFAPMLATKTISACQQIALTALADEDRDGAVEWFTRGVEQSLAAIHDLLRFVPPFPLYVLPEISQVIGLGAQCNGALIALRQKGISPMIWDLMKCDISSQVQGERLTSWALRQQLQLVVKSKTQVADA</sequence>
<organism evidence="1 2">
    <name type="scientific">Rhizobium leucaenae</name>
    <dbReference type="NCBI Taxonomy" id="29450"/>
    <lineage>
        <taxon>Bacteria</taxon>
        <taxon>Pseudomonadati</taxon>
        <taxon>Pseudomonadota</taxon>
        <taxon>Alphaproteobacteria</taxon>
        <taxon>Hyphomicrobiales</taxon>
        <taxon>Rhizobiaceae</taxon>
        <taxon>Rhizobium/Agrobacterium group</taxon>
        <taxon>Rhizobium</taxon>
    </lineage>
</organism>
<accession>A0A7W6ZY17</accession>
<name>A0A7W6ZY17_9HYPH</name>
<dbReference type="AlphaFoldDB" id="A0A7W6ZY17"/>
<proteinExistence type="predicted"/>
<dbReference type="EMBL" id="JACIIG010000017">
    <property type="protein sequence ID" value="MBB4570849.1"/>
    <property type="molecule type" value="Genomic_DNA"/>
</dbReference>
<reference evidence="1 2" key="1">
    <citation type="submission" date="2020-08" db="EMBL/GenBank/DDBJ databases">
        <title>Genomic Encyclopedia of Type Strains, Phase IV (KMG-V): Genome sequencing to study the core and pangenomes of soil and plant-associated prokaryotes.</title>
        <authorList>
            <person name="Whitman W."/>
        </authorList>
    </citation>
    <scope>NUCLEOTIDE SEQUENCE [LARGE SCALE GENOMIC DNA]</scope>
    <source>
        <strain evidence="1 2">SEMIA 492</strain>
    </source>
</reference>
<gene>
    <name evidence="1" type="ORF">GGE60_005006</name>
</gene>
<dbReference type="GeneID" id="32526229"/>